<accession>A0A921K194</accession>
<comment type="caution">
    <text evidence="1">The sequence shown here is derived from an EMBL/GenBank/DDBJ whole genome shotgun (WGS) entry which is preliminary data.</text>
</comment>
<reference evidence="1" key="2">
    <citation type="submission" date="2021-09" db="EMBL/GenBank/DDBJ databases">
        <authorList>
            <person name="Gilroy R."/>
        </authorList>
    </citation>
    <scope>NUCLEOTIDE SEQUENCE</scope>
    <source>
        <strain evidence="1">CHK174-6876</strain>
    </source>
</reference>
<sequence length="55" mass="6647">MLYRPQYLNRKVAITSTNGSNKAYFTHQKIVDTGWKHKELLRTKTKTGRRMFFRK</sequence>
<evidence type="ECO:0000313" key="2">
    <source>
        <dbReference type="Proteomes" id="UP000707535"/>
    </source>
</evidence>
<dbReference type="Proteomes" id="UP000707535">
    <property type="component" value="Unassembled WGS sequence"/>
</dbReference>
<gene>
    <name evidence="1" type="ORF">K8V00_07550</name>
</gene>
<dbReference type="AlphaFoldDB" id="A0A921K194"/>
<evidence type="ECO:0000313" key="1">
    <source>
        <dbReference type="EMBL" id="HJE97461.1"/>
    </source>
</evidence>
<organism evidence="1 2">
    <name type="scientific">Ligilactobacillus acidipiscis</name>
    <dbReference type="NCBI Taxonomy" id="89059"/>
    <lineage>
        <taxon>Bacteria</taxon>
        <taxon>Bacillati</taxon>
        <taxon>Bacillota</taxon>
        <taxon>Bacilli</taxon>
        <taxon>Lactobacillales</taxon>
        <taxon>Lactobacillaceae</taxon>
        <taxon>Ligilactobacillus</taxon>
    </lineage>
</organism>
<proteinExistence type="predicted"/>
<name>A0A921K194_9LACO</name>
<dbReference type="EMBL" id="DYXG01000076">
    <property type="protein sequence ID" value="HJE97461.1"/>
    <property type="molecule type" value="Genomic_DNA"/>
</dbReference>
<protein>
    <submittedName>
        <fullName evidence="1">Uncharacterized protein</fullName>
    </submittedName>
</protein>
<reference evidence="1" key="1">
    <citation type="journal article" date="2021" name="PeerJ">
        <title>Extensive microbial diversity within the chicken gut microbiome revealed by metagenomics and culture.</title>
        <authorList>
            <person name="Gilroy R."/>
            <person name="Ravi A."/>
            <person name="Getino M."/>
            <person name="Pursley I."/>
            <person name="Horton D.L."/>
            <person name="Alikhan N.F."/>
            <person name="Baker D."/>
            <person name="Gharbi K."/>
            <person name="Hall N."/>
            <person name="Watson M."/>
            <person name="Adriaenssens E.M."/>
            <person name="Foster-Nyarko E."/>
            <person name="Jarju S."/>
            <person name="Secka A."/>
            <person name="Antonio M."/>
            <person name="Oren A."/>
            <person name="Chaudhuri R.R."/>
            <person name="La Ragione R."/>
            <person name="Hildebrand F."/>
            <person name="Pallen M.J."/>
        </authorList>
    </citation>
    <scope>NUCLEOTIDE SEQUENCE</scope>
    <source>
        <strain evidence="1">CHK174-6876</strain>
    </source>
</reference>